<dbReference type="SUPFAM" id="SSF46689">
    <property type="entry name" value="Homeodomain-like"/>
    <property type="match status" value="1"/>
</dbReference>
<dbReference type="Pfam" id="PF17926">
    <property type="entry name" value="TetR_C_21"/>
    <property type="match status" value="1"/>
</dbReference>
<feature type="domain" description="HTH tetR-type" evidence="3">
    <location>
        <begin position="19"/>
        <end position="79"/>
    </location>
</feature>
<dbReference type="EMBL" id="JBHRZH010000006">
    <property type="protein sequence ID" value="MFC3760708.1"/>
    <property type="molecule type" value="Genomic_DNA"/>
</dbReference>
<organism evidence="4 5">
    <name type="scientific">Tenggerimyces flavus</name>
    <dbReference type="NCBI Taxonomy" id="1708749"/>
    <lineage>
        <taxon>Bacteria</taxon>
        <taxon>Bacillati</taxon>
        <taxon>Actinomycetota</taxon>
        <taxon>Actinomycetes</taxon>
        <taxon>Propionibacteriales</taxon>
        <taxon>Nocardioidaceae</taxon>
        <taxon>Tenggerimyces</taxon>
    </lineage>
</organism>
<dbReference type="InterPro" id="IPR001647">
    <property type="entry name" value="HTH_TetR"/>
</dbReference>
<protein>
    <submittedName>
        <fullName evidence="4">TetR/AcrR family transcriptional regulator</fullName>
    </submittedName>
</protein>
<gene>
    <name evidence="4" type="ORF">ACFOUW_07650</name>
</gene>
<keyword evidence="1 2" id="KW-0238">DNA-binding</keyword>
<comment type="caution">
    <text evidence="4">The sequence shown here is derived from an EMBL/GenBank/DDBJ whole genome shotgun (WGS) entry which is preliminary data.</text>
</comment>
<evidence type="ECO:0000256" key="2">
    <source>
        <dbReference type="PROSITE-ProRule" id="PRU00335"/>
    </source>
</evidence>
<dbReference type="InterPro" id="IPR009057">
    <property type="entry name" value="Homeodomain-like_sf"/>
</dbReference>
<sequence>MATRPRRAPSAEERGRAAEQTREAILRAALAEFGTKGFAGARTASIAERAGVNQQLISYYFGGKQGVLNELRARWRSAEAARGEQSESYASSVSTYLDVVLDDPDWSRLVVWNALGDEAPDSQLVAGLRSAVERMAQRQRDGEVTDAIDPAFLLLLSYAVTFAPIALPQHVQGISGLDPRSPEFRRWCAEQLVRLVTP</sequence>
<evidence type="ECO:0000313" key="4">
    <source>
        <dbReference type="EMBL" id="MFC3760708.1"/>
    </source>
</evidence>
<evidence type="ECO:0000313" key="5">
    <source>
        <dbReference type="Proteomes" id="UP001595699"/>
    </source>
</evidence>
<evidence type="ECO:0000256" key="1">
    <source>
        <dbReference type="ARBA" id="ARBA00023125"/>
    </source>
</evidence>
<dbReference type="RefSeq" id="WP_205116961.1">
    <property type="nucleotide sequence ID" value="NZ_JAFBCM010000001.1"/>
</dbReference>
<evidence type="ECO:0000259" key="3">
    <source>
        <dbReference type="PROSITE" id="PS50977"/>
    </source>
</evidence>
<name>A0ABV7Y6N6_9ACTN</name>
<dbReference type="SUPFAM" id="SSF48498">
    <property type="entry name" value="Tetracyclin repressor-like, C-terminal domain"/>
    <property type="match status" value="1"/>
</dbReference>
<accession>A0ABV7Y6N6</accession>
<dbReference type="Gene3D" id="1.10.357.10">
    <property type="entry name" value="Tetracycline Repressor, domain 2"/>
    <property type="match status" value="1"/>
</dbReference>
<reference evidence="5" key="1">
    <citation type="journal article" date="2019" name="Int. J. Syst. Evol. Microbiol.">
        <title>The Global Catalogue of Microorganisms (GCM) 10K type strain sequencing project: providing services to taxonomists for standard genome sequencing and annotation.</title>
        <authorList>
            <consortium name="The Broad Institute Genomics Platform"/>
            <consortium name="The Broad Institute Genome Sequencing Center for Infectious Disease"/>
            <person name="Wu L."/>
            <person name="Ma J."/>
        </authorList>
    </citation>
    <scope>NUCLEOTIDE SEQUENCE [LARGE SCALE GENOMIC DNA]</scope>
    <source>
        <strain evidence="5">CGMCC 4.7241</strain>
    </source>
</reference>
<dbReference type="InterPro" id="IPR036271">
    <property type="entry name" value="Tet_transcr_reg_TetR-rel_C_sf"/>
</dbReference>
<dbReference type="Proteomes" id="UP001595699">
    <property type="component" value="Unassembled WGS sequence"/>
</dbReference>
<dbReference type="PROSITE" id="PS50977">
    <property type="entry name" value="HTH_TETR_2"/>
    <property type="match status" value="1"/>
</dbReference>
<dbReference type="PANTHER" id="PTHR30328">
    <property type="entry name" value="TRANSCRIPTIONAL REPRESSOR"/>
    <property type="match status" value="1"/>
</dbReference>
<keyword evidence="5" id="KW-1185">Reference proteome</keyword>
<dbReference type="PANTHER" id="PTHR30328:SF54">
    <property type="entry name" value="HTH-TYPE TRANSCRIPTIONAL REPRESSOR SCO4008"/>
    <property type="match status" value="1"/>
</dbReference>
<dbReference type="Pfam" id="PF00440">
    <property type="entry name" value="TetR_N"/>
    <property type="match status" value="1"/>
</dbReference>
<dbReference type="InterPro" id="IPR041467">
    <property type="entry name" value="Sco4008_C"/>
</dbReference>
<feature type="DNA-binding region" description="H-T-H motif" evidence="2">
    <location>
        <begin position="42"/>
        <end position="61"/>
    </location>
</feature>
<dbReference type="PRINTS" id="PR00455">
    <property type="entry name" value="HTHTETR"/>
</dbReference>
<proteinExistence type="predicted"/>
<dbReference type="InterPro" id="IPR050109">
    <property type="entry name" value="HTH-type_TetR-like_transc_reg"/>
</dbReference>